<evidence type="ECO:0000256" key="7">
    <source>
        <dbReference type="ARBA" id="ARBA00022833"/>
    </source>
</evidence>
<feature type="binding site" evidence="11">
    <location>
        <begin position="606"/>
        <end position="607"/>
    </location>
    <ligand>
        <name>substrate</name>
    </ligand>
</feature>
<dbReference type="InterPro" id="IPR017455">
    <property type="entry name" value="Znf_FYVE-rel"/>
</dbReference>
<keyword evidence="6" id="KW-0378">Hydrolase</keyword>
<dbReference type="Gene3D" id="2.30.29.30">
    <property type="entry name" value="Pleckstrin-homology domain (PH domain)/Phosphotyrosine-binding domain (PTB)"/>
    <property type="match status" value="1"/>
</dbReference>
<dbReference type="PROSITE" id="PS00383">
    <property type="entry name" value="TYR_PHOSPHATASE_1"/>
    <property type="match status" value="1"/>
</dbReference>
<feature type="active site" description="Phosphocysteine intermediate" evidence="10">
    <location>
        <position position="668"/>
    </location>
</feature>
<dbReference type="InterPro" id="IPR010569">
    <property type="entry name" value="Myotubularin-like_Pase_dom"/>
</dbReference>
<protein>
    <recommendedName>
        <fullName evidence="3">phosphatidylinositol-3,5-bisphosphate 3-phosphatase</fullName>
        <ecNumber evidence="3">3.1.3.95</ecNumber>
    </recommendedName>
    <alternativeName>
        <fullName evidence="9">Phosphatidylinositol-3,5-bisphosphate 3-phosphatase</fullName>
    </alternativeName>
</protein>
<dbReference type="PANTHER" id="PTHR10807:SF128">
    <property type="entry name" value="PHOSPHATIDYLINOSITOL-3,5-BISPHOSPHATE 3-PHOSPHATASE"/>
    <property type="match status" value="1"/>
</dbReference>
<dbReference type="InterPro" id="IPR011011">
    <property type="entry name" value="Znf_FYVE_PHD"/>
</dbReference>
<evidence type="ECO:0000256" key="9">
    <source>
        <dbReference type="ARBA" id="ARBA00032571"/>
    </source>
</evidence>
<accession>A0A976FL62</accession>
<dbReference type="Pfam" id="PF06602">
    <property type="entry name" value="Myotub-related"/>
    <property type="match status" value="1"/>
</dbReference>
<dbReference type="InterPro" id="IPR003595">
    <property type="entry name" value="Tyr_Pase_cat"/>
</dbReference>
<evidence type="ECO:0000256" key="10">
    <source>
        <dbReference type="PIRSR" id="PIRSR630564-1"/>
    </source>
</evidence>
<dbReference type="GeneID" id="94350404"/>
<dbReference type="GO" id="GO:0005737">
    <property type="term" value="C:cytoplasm"/>
    <property type="evidence" value="ECO:0007669"/>
    <property type="project" value="TreeGrafter"/>
</dbReference>
<dbReference type="GO" id="GO:0008270">
    <property type="term" value="F:zinc ion binding"/>
    <property type="evidence" value="ECO:0007669"/>
    <property type="project" value="UniProtKB-KW"/>
</dbReference>
<dbReference type="PROSITE" id="PS51339">
    <property type="entry name" value="PPASE_MYOTUBULARIN"/>
    <property type="match status" value="1"/>
</dbReference>
<dbReference type="SUPFAM" id="SSF57903">
    <property type="entry name" value="FYVE/PHD zinc finger"/>
    <property type="match status" value="1"/>
</dbReference>
<dbReference type="EMBL" id="SHOA02000019">
    <property type="protein sequence ID" value="TDH68825.1"/>
    <property type="molecule type" value="Genomic_DNA"/>
</dbReference>
<comment type="caution">
    <text evidence="16">The sequence shown here is derived from an EMBL/GenBank/DDBJ whole genome shotgun (WGS) entry which is preliminary data.</text>
</comment>
<evidence type="ECO:0000256" key="12">
    <source>
        <dbReference type="PROSITE-ProRule" id="PRU00091"/>
    </source>
</evidence>
<feature type="region of interest" description="Disordered" evidence="13">
    <location>
        <begin position="212"/>
        <end position="233"/>
    </location>
</feature>
<feature type="binding site" evidence="11">
    <location>
        <begin position="668"/>
        <end position="674"/>
    </location>
    <ligand>
        <name>substrate</name>
    </ligand>
</feature>
<keyword evidence="5 12" id="KW-0863">Zinc-finger</keyword>
<evidence type="ECO:0000256" key="8">
    <source>
        <dbReference type="ARBA" id="ARBA00023136"/>
    </source>
</evidence>
<evidence type="ECO:0000256" key="4">
    <source>
        <dbReference type="ARBA" id="ARBA00022723"/>
    </source>
</evidence>
<dbReference type="RefSeq" id="XP_067818324.1">
    <property type="nucleotide sequence ID" value="XM_067964733.1"/>
</dbReference>
<evidence type="ECO:0000256" key="6">
    <source>
        <dbReference type="ARBA" id="ARBA00022801"/>
    </source>
</evidence>
<dbReference type="SUPFAM" id="SSF52799">
    <property type="entry name" value="(Phosphotyrosine protein) phosphatases II"/>
    <property type="match status" value="1"/>
</dbReference>
<feature type="domain" description="FYVE-type" evidence="14">
    <location>
        <begin position="56"/>
        <end position="116"/>
    </location>
</feature>
<evidence type="ECO:0000256" key="3">
    <source>
        <dbReference type="ARBA" id="ARBA00012903"/>
    </source>
</evidence>
<dbReference type="InterPro" id="IPR013083">
    <property type="entry name" value="Znf_RING/FYVE/PHD"/>
</dbReference>
<dbReference type="EC" id="3.1.3.95" evidence="3"/>
<dbReference type="AlphaFoldDB" id="A0A976FL62"/>
<organism evidence="16 17">
    <name type="scientific">Bremia lactucae</name>
    <name type="common">Lettuce downy mildew</name>
    <dbReference type="NCBI Taxonomy" id="4779"/>
    <lineage>
        <taxon>Eukaryota</taxon>
        <taxon>Sar</taxon>
        <taxon>Stramenopiles</taxon>
        <taxon>Oomycota</taxon>
        <taxon>Peronosporomycetes</taxon>
        <taxon>Peronosporales</taxon>
        <taxon>Peronosporaceae</taxon>
        <taxon>Bremia</taxon>
    </lineage>
</organism>
<dbReference type="InterPro" id="IPR000306">
    <property type="entry name" value="Znf_FYVE"/>
</dbReference>
<dbReference type="KEGG" id="blac:94350404"/>
<feature type="domain" description="Myotubularin phosphatase" evidence="15">
    <location>
        <begin position="398"/>
        <end position="846"/>
    </location>
</feature>
<proteinExistence type="inferred from homology"/>
<evidence type="ECO:0000313" key="17">
    <source>
        <dbReference type="Proteomes" id="UP000294530"/>
    </source>
</evidence>
<dbReference type="InterPro" id="IPR011993">
    <property type="entry name" value="PH-like_dom_sf"/>
</dbReference>
<evidence type="ECO:0000256" key="1">
    <source>
        <dbReference type="ARBA" id="ARBA00004370"/>
    </source>
</evidence>
<dbReference type="PANTHER" id="PTHR10807">
    <property type="entry name" value="MYOTUBULARIN-RELATED"/>
    <property type="match status" value="1"/>
</dbReference>
<dbReference type="InterPro" id="IPR016130">
    <property type="entry name" value="Tyr_Pase_AS"/>
</dbReference>
<dbReference type="GO" id="GO:0016020">
    <property type="term" value="C:membrane"/>
    <property type="evidence" value="ECO:0007669"/>
    <property type="project" value="UniProtKB-SubCell"/>
</dbReference>
<evidence type="ECO:0000313" key="16">
    <source>
        <dbReference type="EMBL" id="TDH68825.1"/>
    </source>
</evidence>
<dbReference type="PROSITE" id="PS50178">
    <property type="entry name" value="ZF_FYVE"/>
    <property type="match status" value="1"/>
</dbReference>
<feature type="region of interest" description="Disordered" evidence="13">
    <location>
        <begin position="1117"/>
        <end position="1155"/>
    </location>
</feature>
<gene>
    <name evidence="16" type="ORF">CCR75_006665</name>
</gene>
<dbReference type="SMART" id="SM00404">
    <property type="entry name" value="PTPc_motif"/>
    <property type="match status" value="1"/>
</dbReference>
<dbReference type="Proteomes" id="UP000294530">
    <property type="component" value="Unassembled WGS sequence"/>
</dbReference>
<evidence type="ECO:0000259" key="14">
    <source>
        <dbReference type="PROSITE" id="PS50178"/>
    </source>
</evidence>
<keyword evidence="8" id="KW-0472">Membrane</keyword>
<keyword evidence="17" id="KW-1185">Reference proteome</keyword>
<dbReference type="GO" id="GO:0052629">
    <property type="term" value="F:phosphatidylinositol-3,5-bisphosphate 3-phosphatase activity"/>
    <property type="evidence" value="ECO:0007669"/>
    <property type="project" value="UniProtKB-EC"/>
</dbReference>
<evidence type="ECO:0000256" key="2">
    <source>
        <dbReference type="ARBA" id="ARBA00007471"/>
    </source>
</evidence>
<feature type="compositionally biased region" description="Low complexity" evidence="13">
    <location>
        <begin position="1144"/>
        <end position="1153"/>
    </location>
</feature>
<reference evidence="16 17" key="1">
    <citation type="journal article" date="2021" name="Genome Biol.">
        <title>AFLAP: assembly-free linkage analysis pipeline using k-mers from genome sequencing data.</title>
        <authorList>
            <person name="Fletcher K."/>
            <person name="Zhang L."/>
            <person name="Gil J."/>
            <person name="Han R."/>
            <person name="Cavanaugh K."/>
            <person name="Michelmore R."/>
        </authorList>
    </citation>
    <scope>NUCLEOTIDE SEQUENCE [LARGE SCALE GENOMIC DNA]</scope>
    <source>
        <strain evidence="16 17">SF5</strain>
    </source>
</reference>
<evidence type="ECO:0000256" key="13">
    <source>
        <dbReference type="SAM" id="MobiDB-lite"/>
    </source>
</evidence>
<dbReference type="InterPro" id="IPR029021">
    <property type="entry name" value="Prot-tyrosine_phosphatase-like"/>
</dbReference>
<dbReference type="Gene3D" id="3.30.40.10">
    <property type="entry name" value="Zinc/RING finger domain, C3HC4 (zinc finger)"/>
    <property type="match status" value="1"/>
</dbReference>
<dbReference type="OrthoDB" id="271628at2759"/>
<comment type="similarity">
    <text evidence="2">Belongs to the protein-tyrosine phosphatase family. Non-receptor class myotubularin subfamily.</text>
</comment>
<dbReference type="Pfam" id="PF01363">
    <property type="entry name" value="FYVE"/>
    <property type="match status" value="1"/>
</dbReference>
<sequence length="1199" mass="135313">MLPTRAAPTLQVSPVIAPSRHSRLQPPLLRINSQTHAQPKSAPGHRRRHDVAWVPDSLAEKCYSCQASFSLVLRRHHCRRCGNVFCDACSSARMPLVNSGFVAPVRVCAKCSVAAKKAHAKMVQERQEARTAQPARRHSDIADREGSLKGGVYATLLHETGSWHLNEKTRRGSDGPFGYRASHNCSSHDMMKGGIITSNGRRERALPIASQSLERRESEEIEETNGQHDGNYLQTLPGEAVLVKNDNVRVRFIERIEHVGRLYVTNYRLIFSPVGKYPFKPTRRNDCRKVREDRVPYASDLVTESLIAYQAIPLLTIERVKRKEMVETDSGLLEVIGKDFRRLQFVFYGLVSKQTFRKFDRTFALVRMHALGEPEGKVDEFAKFSLERFDEGNDATAGWWIYDAVEEFQRMGLSSSTCRWRLSYVNNQYNICPTYPSILAVPTSVSDSVLAVASKFRSKGRIPVLSWRDRETGAVICRSSQPLVGLGQKQCDMDVFLIQAIAASNPSSSKLVIIDARPWKNAVAQKTVGRAGYELTEHYETRHATSLLKYADMVASEHSAASSLFASVSINGDFEPLNSGYQQLLETKESALVLTECKLIFMGIENIHTMRRSYQKLMELCTTKQNNDKWLDHLASTHWLNHISRILDSAVETVRIVKEQKSSVLIHCSDGWDRTAQLTALTELLLDPFYRTITGFERLIEKEWCSFGHKFRDRTSHGASNNTNETSPIFLQWIDCVWQVMIQFPSSFEFNERFLILILDHLYSCRFGTFLYNSQQERMEQESMHPTQPLWSYLSTVDRATVVNPFYKPRKSSCGKRKTNVTATRECFERPAASPFREPLSTSPSYSSHNDQLLPDDFLVRERKAFDASDWSSGVSAVFGSTRTAATSASYSRNHAIDGDIHANKQSTREQLDLQAQRSRTHPVNVMSNGDELNTHDSEANAMAFEPLSLHQIVRDLDTGLSFPKPLKSPNFSTCSSSPIIVPQEQTSFFARGVANSDVIVRTSTPKLSSSLRSHLKSSAEQMALDGLWNLSDADVRSEDNEVGRYGALTSCEDVIIPSCSIKSLGFWAHYYLRWDPSSHFDRDASVEIETSHLDVLMHLKAKTKVMAEADCTKRHKNSVLPDSHLQENSSPRQHFSRKEKTKSQGSTSSQGSDFGAEDGISLESQIAFLKVQKLRKLKEVEAKYQIRLARLLGIQPLP</sequence>
<name>A0A976FL62_BRELC</name>
<dbReference type="InterPro" id="IPR030564">
    <property type="entry name" value="Myotubularin"/>
</dbReference>
<comment type="subcellular location">
    <subcellularLocation>
        <location evidence="1">Membrane</location>
    </subcellularLocation>
</comment>
<evidence type="ECO:0000256" key="11">
    <source>
        <dbReference type="PIRSR" id="PIRSR630564-2"/>
    </source>
</evidence>
<evidence type="ECO:0000259" key="15">
    <source>
        <dbReference type="PROSITE" id="PS51339"/>
    </source>
</evidence>
<evidence type="ECO:0000256" key="5">
    <source>
        <dbReference type="ARBA" id="ARBA00022771"/>
    </source>
</evidence>
<keyword evidence="4" id="KW-0479">Metal-binding</keyword>
<dbReference type="SMART" id="SM00064">
    <property type="entry name" value="FYVE"/>
    <property type="match status" value="1"/>
</dbReference>
<dbReference type="SUPFAM" id="SSF50729">
    <property type="entry name" value="PH domain-like"/>
    <property type="match status" value="1"/>
</dbReference>
<keyword evidence="7" id="KW-0862">Zinc</keyword>